<dbReference type="Pfam" id="PF01381">
    <property type="entry name" value="HTH_3"/>
    <property type="match status" value="1"/>
</dbReference>
<comment type="similarity">
    <text evidence="1">Belongs to the short-chain fatty acyl-CoA assimilation regulator (ScfR) family.</text>
</comment>
<keyword evidence="4" id="KW-1185">Reference proteome</keyword>
<accession>A0ABR8TK77</accession>
<name>A0ABR8TK77_9PSED</name>
<proteinExistence type="inferred from homology"/>
<dbReference type="PROSITE" id="PS50943">
    <property type="entry name" value="HTH_CROC1"/>
    <property type="match status" value="1"/>
</dbReference>
<reference evidence="3 4" key="1">
    <citation type="submission" date="2020-08" db="EMBL/GenBank/DDBJ databases">
        <title>A Genomic Blueprint of the Chicken Gut Microbiome.</title>
        <authorList>
            <person name="Gilroy R."/>
            <person name="Ravi A."/>
            <person name="Getino M."/>
            <person name="Pursley I."/>
            <person name="Horton D.L."/>
            <person name="Alikhan N.-F."/>
            <person name="Baker D."/>
            <person name="Gharbi K."/>
            <person name="Hall N."/>
            <person name="Watson M."/>
            <person name="Adriaenssens E.M."/>
            <person name="Foster-Nyarko E."/>
            <person name="Jarju S."/>
            <person name="Secka A."/>
            <person name="Antonio M."/>
            <person name="Oren A."/>
            <person name="Chaudhuri R."/>
            <person name="La Ragione R.M."/>
            <person name="Hildebrand F."/>
            <person name="Pallen M.J."/>
        </authorList>
    </citation>
    <scope>NUCLEOTIDE SEQUENCE [LARGE SCALE GENOMIC DNA]</scope>
    <source>
        <strain evidence="3 4">Sa2CUA2</strain>
    </source>
</reference>
<dbReference type="RefSeq" id="WP_251834942.1">
    <property type="nucleotide sequence ID" value="NZ_JACSQG010000001.1"/>
</dbReference>
<sequence>MNETSDFNPARLVLARQRRGWTKKSLADATSLSGKTISLYENGDLTPSNESLSCIAQALNFPLAFFTGADIDAPTDENASFRSFSRMTSGQKFSALAAGGIAYMLSDWIDAKFQLPIASVPDCSGMDPEAAAESVRAEWGMGQLPIKNLVHLLELKGVRVFSLAEETSQVNAFSCWRRGVTPFVFLNTQKSAEASRFDAAHELGHLVLHRHGSNKGKEVENEANAFASAFLMPKQSILAQGWNCRSVKDVIRMKKIWNVSAMALAYRLHKTGILTEWVYRSFCIDLASMGARTTEPDPSPRETSQVLQKVLGYARDQGKSLGAIANELCVSVNDLNPILFGMAPVAISGIGGTALGPKRVAELRLVKA</sequence>
<evidence type="ECO:0000313" key="3">
    <source>
        <dbReference type="EMBL" id="MBD7976180.1"/>
    </source>
</evidence>
<dbReference type="PANTHER" id="PTHR43236">
    <property type="entry name" value="ANTITOXIN HIGA1"/>
    <property type="match status" value="1"/>
</dbReference>
<dbReference type="InterPro" id="IPR010359">
    <property type="entry name" value="IrrE_HExxH"/>
</dbReference>
<evidence type="ECO:0000259" key="2">
    <source>
        <dbReference type="PROSITE" id="PS50943"/>
    </source>
</evidence>
<gene>
    <name evidence="3" type="ORF">H9642_03135</name>
</gene>
<evidence type="ECO:0000256" key="1">
    <source>
        <dbReference type="ARBA" id="ARBA00007227"/>
    </source>
</evidence>
<evidence type="ECO:0000313" key="4">
    <source>
        <dbReference type="Proteomes" id="UP000611945"/>
    </source>
</evidence>
<dbReference type="InterPro" id="IPR001387">
    <property type="entry name" value="Cro/C1-type_HTH"/>
</dbReference>
<feature type="domain" description="HTH cro/C1-type" evidence="2">
    <location>
        <begin position="12"/>
        <end position="66"/>
    </location>
</feature>
<dbReference type="Pfam" id="PF06114">
    <property type="entry name" value="Peptidase_M78"/>
    <property type="match status" value="1"/>
</dbReference>
<dbReference type="InterPro" id="IPR010982">
    <property type="entry name" value="Lambda_DNA-bd_dom_sf"/>
</dbReference>
<dbReference type="SMART" id="SM00530">
    <property type="entry name" value="HTH_XRE"/>
    <property type="match status" value="1"/>
</dbReference>
<organism evidence="3 4">
    <name type="scientific">Serpens gallinarum</name>
    <dbReference type="NCBI Taxonomy" id="2763075"/>
    <lineage>
        <taxon>Bacteria</taxon>
        <taxon>Pseudomonadati</taxon>
        <taxon>Pseudomonadota</taxon>
        <taxon>Gammaproteobacteria</taxon>
        <taxon>Pseudomonadales</taxon>
        <taxon>Pseudomonadaceae</taxon>
        <taxon>Pseudomonas</taxon>
    </lineage>
</organism>
<dbReference type="CDD" id="cd00093">
    <property type="entry name" value="HTH_XRE"/>
    <property type="match status" value="1"/>
</dbReference>
<dbReference type="SUPFAM" id="SSF47413">
    <property type="entry name" value="lambda repressor-like DNA-binding domains"/>
    <property type="match status" value="1"/>
</dbReference>
<dbReference type="Gene3D" id="1.10.10.2910">
    <property type="match status" value="1"/>
</dbReference>
<dbReference type="PANTHER" id="PTHR43236:SF1">
    <property type="entry name" value="BLL7220 PROTEIN"/>
    <property type="match status" value="1"/>
</dbReference>
<protein>
    <submittedName>
        <fullName evidence="3">XRE family transcriptional regulator</fullName>
    </submittedName>
</protein>
<dbReference type="Gene3D" id="1.10.260.40">
    <property type="entry name" value="lambda repressor-like DNA-binding domains"/>
    <property type="match status" value="1"/>
</dbReference>
<dbReference type="EMBL" id="JACSQG010000001">
    <property type="protein sequence ID" value="MBD7976180.1"/>
    <property type="molecule type" value="Genomic_DNA"/>
</dbReference>
<dbReference type="InterPro" id="IPR052345">
    <property type="entry name" value="Rad_response_metalloprotease"/>
</dbReference>
<dbReference type="Proteomes" id="UP000611945">
    <property type="component" value="Unassembled WGS sequence"/>
</dbReference>
<comment type="caution">
    <text evidence="3">The sequence shown here is derived from an EMBL/GenBank/DDBJ whole genome shotgun (WGS) entry which is preliminary data.</text>
</comment>